<reference evidence="1 2" key="1">
    <citation type="journal article" date="2018" name="Front. Microbiol.">
        <title>Novel Insights Into Bacterial Dimethylsulfoniopropionate Catabolism in the East China Sea.</title>
        <authorList>
            <person name="Liu J."/>
            <person name="Liu J."/>
            <person name="Zhang S.H."/>
            <person name="Liang J."/>
            <person name="Lin H."/>
            <person name="Song D."/>
            <person name="Yang G.P."/>
            <person name="Todd J.D."/>
            <person name="Zhang X.H."/>
        </authorList>
    </citation>
    <scope>NUCLEOTIDE SEQUENCE [LARGE SCALE GENOMIC DNA]</scope>
    <source>
        <strain evidence="1 2">ZYFD042</strain>
    </source>
</reference>
<dbReference type="RefSeq" id="WP_128216478.1">
    <property type="nucleotide sequence ID" value="NZ_RBZY01000004.1"/>
</dbReference>
<dbReference type="EMBL" id="RBZY01000004">
    <property type="protein sequence ID" value="RWR22729.1"/>
    <property type="molecule type" value="Genomic_DNA"/>
</dbReference>
<protein>
    <submittedName>
        <fullName evidence="1">Uncharacterized protein</fullName>
    </submittedName>
</protein>
<sequence>MSSPSPVVVEALGITLGIDVAALDPPRRAAVRAAWSGARAPRGTPTRAIVTPTASLDPGAMLAALSSAVTTRAIEERRGELWMLHAAGVAGADGGVVVLVGASGAGKTTAIRVLASAAGYVSDEAVGVAVTGEVQPYRKPLSLITAGVAHKVQRSPDELGLGPLPRGGLRLARIVLLDRRTGGDAARLVPVPVSEAIAALAAQSSGLVQLPRPVATMAELIERTGGVLRAEYTEARELAVLMREVLDAEAPPPTTAGIEAAPPPETTRARGAAPVYDRADAVDAYGLSDDTVAVLTANPDGSGMLRVLAGVGPTLWDAARGATHDDLVAAVDARFDCPDPWGVTDAAVASLVDAGLLRITGA</sequence>
<comment type="caution">
    <text evidence="1">The sequence shown here is derived from an EMBL/GenBank/DDBJ whole genome shotgun (WGS) entry which is preliminary data.</text>
</comment>
<accession>A0A3S3P7T2</accession>
<evidence type="ECO:0000313" key="2">
    <source>
        <dbReference type="Proteomes" id="UP000285970"/>
    </source>
</evidence>
<dbReference type="OrthoDB" id="4793383at2"/>
<dbReference type="AlphaFoldDB" id="A0A3S3P7T2"/>
<organism evidence="1 2">
    <name type="scientific">Microbacterium enclense</name>
    <dbReference type="NCBI Taxonomy" id="993073"/>
    <lineage>
        <taxon>Bacteria</taxon>
        <taxon>Bacillati</taxon>
        <taxon>Actinomycetota</taxon>
        <taxon>Actinomycetes</taxon>
        <taxon>Micrococcales</taxon>
        <taxon>Microbacteriaceae</taxon>
        <taxon>Microbacterium</taxon>
    </lineage>
</organism>
<dbReference type="Proteomes" id="UP000285970">
    <property type="component" value="Unassembled WGS sequence"/>
</dbReference>
<name>A0A3S3P7T2_9MICO</name>
<gene>
    <name evidence="1" type="ORF">D8Y23_01915</name>
</gene>
<proteinExistence type="predicted"/>
<evidence type="ECO:0000313" key="1">
    <source>
        <dbReference type="EMBL" id="RWR22729.1"/>
    </source>
</evidence>